<organism evidence="3 4">
    <name type="scientific">Clostridium acetireducens DSM 10703</name>
    <dbReference type="NCBI Taxonomy" id="1121290"/>
    <lineage>
        <taxon>Bacteria</taxon>
        <taxon>Bacillati</taxon>
        <taxon>Bacillota</taxon>
        <taxon>Clostridia</taxon>
        <taxon>Eubacteriales</taxon>
        <taxon>Clostridiaceae</taxon>
        <taxon>Clostridium</taxon>
    </lineage>
</organism>
<dbReference type="STRING" id="1121290.CLAOCE_16370"/>
<dbReference type="AlphaFoldDB" id="A0A1E8EYD3"/>
<dbReference type="InterPro" id="IPR036779">
    <property type="entry name" value="LysM_dom_sf"/>
</dbReference>
<feature type="domain" description="LysM" evidence="2">
    <location>
        <begin position="27"/>
        <end position="70"/>
    </location>
</feature>
<dbReference type="PATRIC" id="fig|1121290.3.peg.1626"/>
<dbReference type="EMBL" id="LZFO01000024">
    <property type="protein sequence ID" value="OFI05554.1"/>
    <property type="molecule type" value="Genomic_DNA"/>
</dbReference>
<dbReference type="PROSITE" id="PS51782">
    <property type="entry name" value="LYSM"/>
    <property type="match status" value="2"/>
</dbReference>
<dbReference type="Gene3D" id="3.10.350.10">
    <property type="entry name" value="LysM domain"/>
    <property type="match status" value="2"/>
</dbReference>
<dbReference type="OrthoDB" id="9785345at2"/>
<feature type="signal peptide" evidence="1">
    <location>
        <begin position="1"/>
        <end position="26"/>
    </location>
</feature>
<name>A0A1E8EYD3_9CLOT</name>
<dbReference type="CDD" id="cd00118">
    <property type="entry name" value="LysM"/>
    <property type="match status" value="2"/>
</dbReference>
<evidence type="ECO:0000313" key="4">
    <source>
        <dbReference type="Proteomes" id="UP000175744"/>
    </source>
</evidence>
<feature type="domain" description="LysM" evidence="2">
    <location>
        <begin position="73"/>
        <end position="116"/>
    </location>
</feature>
<dbReference type="GO" id="GO:0008932">
    <property type="term" value="F:lytic endotransglycosylase activity"/>
    <property type="evidence" value="ECO:0007669"/>
    <property type="project" value="TreeGrafter"/>
</dbReference>
<dbReference type="PANTHER" id="PTHR33734:SF22">
    <property type="entry name" value="MEMBRANE-BOUND LYTIC MUREIN TRANSGLYCOSYLASE D"/>
    <property type="match status" value="1"/>
</dbReference>
<reference evidence="3 4" key="1">
    <citation type="submission" date="2016-06" db="EMBL/GenBank/DDBJ databases">
        <title>Genome sequence of Clostridium acetireducens DSM 10703.</title>
        <authorList>
            <person name="Poehlein A."/>
            <person name="Fluechter S."/>
            <person name="Duerre P."/>
            <person name="Daniel R."/>
        </authorList>
    </citation>
    <scope>NUCLEOTIDE SEQUENCE [LARGE SCALE GENOMIC DNA]</scope>
    <source>
        <strain evidence="3 4">DSM 10703</strain>
    </source>
</reference>
<dbReference type="InterPro" id="IPR011105">
    <property type="entry name" value="Cell_wall_hydrolase_SleB"/>
</dbReference>
<gene>
    <name evidence="3" type="primary">sleB_2</name>
    <name evidence="3" type="ORF">CLOACE_16370</name>
</gene>
<protein>
    <submittedName>
        <fullName evidence="3">Spore cortex-lytic enzyme</fullName>
    </submittedName>
</protein>
<keyword evidence="1" id="KW-0732">Signal</keyword>
<dbReference type="RefSeq" id="WP_070110608.1">
    <property type="nucleotide sequence ID" value="NZ_LZFO01000024.1"/>
</dbReference>
<comment type="caution">
    <text evidence="3">The sequence shown here is derived from an EMBL/GenBank/DDBJ whole genome shotgun (WGS) entry which is preliminary data.</text>
</comment>
<dbReference type="SUPFAM" id="SSF54106">
    <property type="entry name" value="LysM domain"/>
    <property type="match status" value="2"/>
</dbReference>
<dbReference type="InterPro" id="IPR042047">
    <property type="entry name" value="SleB_dom1"/>
</dbReference>
<evidence type="ECO:0000259" key="2">
    <source>
        <dbReference type="PROSITE" id="PS51782"/>
    </source>
</evidence>
<dbReference type="Gene3D" id="1.10.10.2520">
    <property type="entry name" value="Cell wall hydrolase SleB, domain 1"/>
    <property type="match status" value="1"/>
</dbReference>
<dbReference type="SMART" id="SM00257">
    <property type="entry name" value="LysM"/>
    <property type="match status" value="2"/>
</dbReference>
<sequence>MKKFKIIKTLIMSATIALSISNVAFAANYKVKSGDSLYTIGKLFNTTSNELMANNKLKSSLIYPGQTLKVSCATHTVVKGDTLYLIAKKYGISLNSLREANNKWGNYIYPGDVLNLPGIKPTTESITPKPVISYTQAELDILARLITAESQDQPYDAQVGVGAVVVSRVKSSTFPNTITSVIYQKDDKYYQFTPVENGWINKPATATAVKAAKDALNGIDPSNGALYYFDKSATNKWLWSKPIRARIGDMIFVY</sequence>
<dbReference type="Pfam" id="PF07486">
    <property type="entry name" value="Hydrolase_2"/>
    <property type="match status" value="1"/>
</dbReference>
<evidence type="ECO:0000313" key="3">
    <source>
        <dbReference type="EMBL" id="OFI05554.1"/>
    </source>
</evidence>
<feature type="chain" id="PRO_5009213697" evidence="1">
    <location>
        <begin position="27"/>
        <end position="254"/>
    </location>
</feature>
<evidence type="ECO:0000256" key="1">
    <source>
        <dbReference type="SAM" id="SignalP"/>
    </source>
</evidence>
<dbReference type="Proteomes" id="UP000175744">
    <property type="component" value="Unassembled WGS sequence"/>
</dbReference>
<dbReference type="GO" id="GO:0016787">
    <property type="term" value="F:hydrolase activity"/>
    <property type="evidence" value="ECO:0007669"/>
    <property type="project" value="InterPro"/>
</dbReference>
<proteinExistence type="predicted"/>
<accession>A0A1E8EYD3</accession>
<dbReference type="PANTHER" id="PTHR33734">
    <property type="entry name" value="LYSM DOMAIN-CONTAINING GPI-ANCHORED PROTEIN 2"/>
    <property type="match status" value="1"/>
</dbReference>
<dbReference type="Pfam" id="PF01476">
    <property type="entry name" value="LysM"/>
    <property type="match status" value="2"/>
</dbReference>
<dbReference type="InterPro" id="IPR018392">
    <property type="entry name" value="LysM"/>
</dbReference>
<dbReference type="Gene3D" id="6.20.240.60">
    <property type="match status" value="1"/>
</dbReference>
<keyword evidence="4" id="KW-1185">Reference proteome</keyword>